<dbReference type="AlphaFoldDB" id="A0A7L4LYY5"/>
<feature type="domain" description="Protein TOPAZ1" evidence="9">
    <location>
        <begin position="835"/>
        <end position="1010"/>
    </location>
</feature>
<keyword evidence="11" id="KW-1185">Reference proteome</keyword>
<gene>
    <name evidence="10" type="primary">Topaz1</name>
    <name evidence="10" type="ORF">GLAPRA_R12017</name>
</gene>
<evidence type="ECO:0000313" key="11">
    <source>
        <dbReference type="Proteomes" id="UP000583049"/>
    </source>
</evidence>
<accession>A0A7L4LYY5</accession>
<dbReference type="Gene3D" id="1.25.40.10">
    <property type="entry name" value="Tetratricopeptide repeat domain"/>
    <property type="match status" value="1"/>
</dbReference>
<evidence type="ECO:0000313" key="10">
    <source>
        <dbReference type="EMBL" id="NXY70361.1"/>
    </source>
</evidence>
<name>A0A7L4LYY5_GLAPT</name>
<protein>
    <recommendedName>
        <fullName evidence="3">Protein TOPAZ1</fullName>
    </recommendedName>
    <alternativeName>
        <fullName evidence="7">Testis- and ovary-specific PAZ domain-containing protein 1</fullName>
    </alternativeName>
</protein>
<keyword evidence="4" id="KW-0963">Cytoplasm</keyword>
<dbReference type="PANTHER" id="PTHR35671">
    <property type="entry name" value="PROTEIN TOPAZ1"/>
    <property type="match status" value="1"/>
</dbReference>
<evidence type="ECO:0000256" key="8">
    <source>
        <dbReference type="SAM" id="MobiDB-lite"/>
    </source>
</evidence>
<dbReference type="Pfam" id="PF14669">
    <property type="entry name" value="Asp_Glu_race_2"/>
    <property type="match status" value="1"/>
</dbReference>
<dbReference type="GO" id="GO:0005829">
    <property type="term" value="C:cytosol"/>
    <property type="evidence" value="ECO:0007669"/>
    <property type="project" value="UniProtKB-SubCell"/>
</dbReference>
<dbReference type="InterPro" id="IPR029435">
    <property type="entry name" value="TOPAZ1_dom"/>
</dbReference>
<evidence type="ECO:0000256" key="2">
    <source>
        <dbReference type="ARBA" id="ARBA00004514"/>
    </source>
</evidence>
<reference evidence="10 11" key="1">
    <citation type="submission" date="2019-09" db="EMBL/GenBank/DDBJ databases">
        <title>Bird 10,000 Genomes (B10K) Project - Family phase.</title>
        <authorList>
            <person name="Zhang G."/>
        </authorList>
    </citation>
    <scope>NUCLEOTIDE SEQUENCE [LARGE SCALE GENOMIC DNA]</scope>
    <source>
        <strain evidence="10">B10K-CU-031-08</strain>
        <tissue evidence="10">Muscle</tissue>
    </source>
</reference>
<evidence type="ECO:0000256" key="1">
    <source>
        <dbReference type="ARBA" id="ARBA00002132"/>
    </source>
</evidence>
<organism evidence="10 11">
    <name type="scientific">Glareola pratincola</name>
    <name type="common">Collared pratincole</name>
    <name type="synonym">Hirundo pratincola</name>
    <dbReference type="NCBI Taxonomy" id="43316"/>
    <lineage>
        <taxon>Eukaryota</taxon>
        <taxon>Metazoa</taxon>
        <taxon>Chordata</taxon>
        <taxon>Craniata</taxon>
        <taxon>Vertebrata</taxon>
        <taxon>Euteleostomi</taxon>
        <taxon>Archelosauria</taxon>
        <taxon>Archosauria</taxon>
        <taxon>Dinosauria</taxon>
        <taxon>Saurischia</taxon>
        <taxon>Theropoda</taxon>
        <taxon>Coelurosauria</taxon>
        <taxon>Aves</taxon>
        <taxon>Neognathae</taxon>
        <taxon>Neoaves</taxon>
        <taxon>Charadriiformes</taxon>
        <taxon>Glareolidae</taxon>
        <taxon>Glareola</taxon>
    </lineage>
</organism>
<comment type="function">
    <text evidence="1">Important for normal spermatogenesis and male fertility. Specifically required for progression to the post-meiotic stages of spermatocyte development. Seems to be necessary for normal expression levels of a number of testis-expressed gene transcripts, although its role in this process is unclear.</text>
</comment>
<sequence length="1238" mass="140061">QVHDVSNCHKSKTDEKFNKVSMKMQFTCQRTVPMTGKNVWPFESCARTSEWFRKNHGSVTEGKRLLRAGFEKSSDKSSVKAVGNSAVTGNLRQLDLCMSSAEINKESTHKIMDPNAECLTSPEIPESSSVDIYETLRTSNENVESPVNTDRSAMAFSHDDMQEVKATLNFTTKQKGKNEGAVTKRKLFVTVQNGTSTGEKNRISFSRKVSVTNQTFSDLKLRKVSNTGNVTKFKIPLCRNKPESRNLESVHSFERKTCSSLELLDSTSVSTRQKTGEETSLVNSEQQPLSLMSDATSTASVKKRVVEINSKDLRHDSPENLSNETLALPERFSLYPHLILGGQLESSVPDTHGTECVLKSNFPDQSCDAIDNPVALEIDDDSKSRGNLSQHKSQNFPDILEAYKEDVLVIDVIQDDPDLFGTSNEEELPPADPENCPVKASCNSICVKDENQDTKPEYPVISVNRGSVDDNFRYVYHSSYYINPKYFVLISLYFTTDIKTHNSSRGSSPLGGVTGDFLEDGQLRELHEVLKNYDVDEKYRFADGVPAVKQEKEASFCFLILNSACKYEDLVNCEQKVKDIYPKVNVLTEATVMKPRTNDHRFSGKSSLLPLPNHGDFEPWKMEKNAASHSVQRILETIELPRKYCRFYFMTLRGCERAKCWFWHVPEQGDEKICMAILRTYISIKESGLLKRAVQIFVKYYKEVTPGVDFASQVLNDLLISLLENCLLQDVFQILNVTVQINTLPAVDVLLKVFEHVASLNLRDAVPTLISTFCKLTDAGMFLEFEHFDCIVKFLHQLQVSSQEINTVLNIKSRFREGHFEKNWLFDFNLAVAEIQHCKEKSDWMKLGALFVNARTGCEHFNDLQKLSVCIAEILTRDSETDRPGVPFCDFADAVIKNSQHNEADRIFIGRTGISVMYSYHKVLQWIKGRKVLDKLHEMQIHFTVLKGLIGAERLASRCQIINKAVEIFLKTGSLDGAVWVLRESEWTTNAPLWPCDKMDILNRHNLLCTLVDKCLGKSLYRQAFEVLQNLPGFQNHSDTVDVSQYSSLFNKLINACFESKNLGVSSSAVDFMLSKNIAIDTFLLRGLITALGRSSLWSKARTYYKSALSLGCYPPLQGNLYHKLLTIPSYLSEVEMLLAIEIFLVSNASDIQSPMAASQTLQIKLKRCEDQTVQNNGDYQAAVERLILAARVSDPKLFLKHVTMNVNMEEVYSLELTSALKWLQENMKWAGKVWLFQ</sequence>
<feature type="non-terminal residue" evidence="10">
    <location>
        <position position="1"/>
    </location>
</feature>
<keyword evidence="6" id="KW-0744">Spermatogenesis</keyword>
<evidence type="ECO:0000256" key="6">
    <source>
        <dbReference type="ARBA" id="ARBA00022871"/>
    </source>
</evidence>
<dbReference type="GO" id="GO:0030154">
    <property type="term" value="P:cell differentiation"/>
    <property type="evidence" value="ECO:0007669"/>
    <property type="project" value="UniProtKB-KW"/>
</dbReference>
<dbReference type="EMBL" id="VWPO01000486">
    <property type="protein sequence ID" value="NXY70361.1"/>
    <property type="molecule type" value="Genomic_DNA"/>
</dbReference>
<proteinExistence type="predicted"/>
<evidence type="ECO:0000256" key="3">
    <source>
        <dbReference type="ARBA" id="ARBA00016464"/>
    </source>
</evidence>
<dbReference type="InterPro" id="IPR011990">
    <property type="entry name" value="TPR-like_helical_dom_sf"/>
</dbReference>
<evidence type="ECO:0000259" key="9">
    <source>
        <dbReference type="Pfam" id="PF14669"/>
    </source>
</evidence>
<dbReference type="GO" id="GO:0048137">
    <property type="term" value="P:spermatocyte division"/>
    <property type="evidence" value="ECO:0007669"/>
    <property type="project" value="TreeGrafter"/>
</dbReference>
<evidence type="ECO:0000256" key="4">
    <source>
        <dbReference type="ARBA" id="ARBA00022490"/>
    </source>
</evidence>
<feature type="non-terminal residue" evidence="10">
    <location>
        <position position="1238"/>
    </location>
</feature>
<evidence type="ECO:0000256" key="7">
    <source>
        <dbReference type="ARBA" id="ARBA00031943"/>
    </source>
</evidence>
<dbReference type="Proteomes" id="UP000583049">
    <property type="component" value="Unassembled WGS sequence"/>
</dbReference>
<comment type="subcellular location">
    <subcellularLocation>
        <location evidence="2">Cytoplasm</location>
        <location evidence="2">Cytosol</location>
    </subcellularLocation>
</comment>
<feature type="region of interest" description="Disordered" evidence="8">
    <location>
        <begin position="267"/>
        <end position="296"/>
    </location>
</feature>
<dbReference type="PANTHER" id="PTHR35671:SF1">
    <property type="entry name" value="PROTEIN TOPAZ1"/>
    <property type="match status" value="1"/>
</dbReference>
<comment type="caution">
    <text evidence="10">The sequence shown here is derived from an EMBL/GenBank/DDBJ whole genome shotgun (WGS) entry which is preliminary data.</text>
</comment>
<keyword evidence="5" id="KW-0221">Differentiation</keyword>
<dbReference type="InterPro" id="IPR038952">
    <property type="entry name" value="TOPAZ1"/>
</dbReference>
<evidence type="ECO:0000256" key="5">
    <source>
        <dbReference type="ARBA" id="ARBA00022782"/>
    </source>
</evidence>